<dbReference type="Pfam" id="PF18174">
    <property type="entry name" value="HU-CCDC81_bac_1"/>
    <property type="match status" value="1"/>
</dbReference>
<dbReference type="PROSITE" id="PS51724">
    <property type="entry name" value="SPOR"/>
    <property type="match status" value="1"/>
</dbReference>
<keyword evidence="1" id="KW-1133">Transmembrane helix</keyword>
<accession>A0A316DRY1</accession>
<dbReference type="GO" id="GO:0042834">
    <property type="term" value="F:peptidoglycan binding"/>
    <property type="evidence" value="ECO:0007669"/>
    <property type="project" value="InterPro"/>
</dbReference>
<evidence type="ECO:0000313" key="3">
    <source>
        <dbReference type="EMBL" id="PWK20238.1"/>
    </source>
</evidence>
<sequence length="355" mass="39775">MTTVQNHIKELLFEQDCVVIPDFGGFVTNFDCAKVDLTNRFFTPPQKWLAFNSLLKNDDGLLSNYIATQEGISREQATQKVRAFVEETKRYISYDKNYTIEGLGTFSQNEESKIQFQPKTSNNFFSESFGMETVFLKKLDASNQELQVVHTPPVASNTTIQQVFASKDREPMAEVMEDEAVNAKRKGKFSRVLPAIYGLFGTAILVSALYLYDNPKANLSSLNPFQSQSIVKVEAKPVVQKTEVVAPNIDATIKAKPFEGTEVTPEPVIETKKTIIESEKRFFVITGSFGSKKNAQKLLNALKNKGFEDAKLIFPKHSEKLIKVSAGGFANEFEAESEALKVNNATSQSTWIYKK</sequence>
<keyword evidence="1" id="KW-0472">Membrane</keyword>
<feature type="domain" description="SPOR" evidence="2">
    <location>
        <begin position="276"/>
        <end position="355"/>
    </location>
</feature>
<dbReference type="AlphaFoldDB" id="A0A316DRY1"/>
<dbReference type="InterPro" id="IPR040495">
    <property type="entry name" value="HU-CCDC81_bac_1"/>
</dbReference>
<dbReference type="Pfam" id="PF18175">
    <property type="entry name" value="HU-CCDC81_bac_2"/>
    <property type="match status" value="1"/>
</dbReference>
<organism evidence="3 4">
    <name type="scientific">Arcicella aurantiaca</name>
    <dbReference type="NCBI Taxonomy" id="591202"/>
    <lineage>
        <taxon>Bacteria</taxon>
        <taxon>Pseudomonadati</taxon>
        <taxon>Bacteroidota</taxon>
        <taxon>Cytophagia</taxon>
        <taxon>Cytophagales</taxon>
        <taxon>Flectobacillaceae</taxon>
        <taxon>Arcicella</taxon>
    </lineage>
</organism>
<protein>
    <submittedName>
        <fullName evidence="3">Sporulation related protein</fullName>
    </submittedName>
</protein>
<dbReference type="InterPro" id="IPR041268">
    <property type="entry name" value="HU-CCDC81_bac_2"/>
</dbReference>
<evidence type="ECO:0000259" key="2">
    <source>
        <dbReference type="PROSITE" id="PS51724"/>
    </source>
</evidence>
<evidence type="ECO:0000256" key="1">
    <source>
        <dbReference type="SAM" id="Phobius"/>
    </source>
</evidence>
<dbReference type="InterPro" id="IPR007730">
    <property type="entry name" value="SPOR-like_dom"/>
</dbReference>
<keyword evidence="4" id="KW-1185">Reference proteome</keyword>
<dbReference type="Proteomes" id="UP000245489">
    <property type="component" value="Unassembled WGS sequence"/>
</dbReference>
<evidence type="ECO:0000313" key="4">
    <source>
        <dbReference type="Proteomes" id="UP000245489"/>
    </source>
</evidence>
<keyword evidence="1" id="KW-0812">Transmembrane</keyword>
<name>A0A316DRY1_9BACT</name>
<dbReference type="InterPro" id="IPR036680">
    <property type="entry name" value="SPOR-like_sf"/>
</dbReference>
<proteinExistence type="predicted"/>
<gene>
    <name evidence="3" type="ORF">LV89_03778</name>
</gene>
<dbReference type="SUPFAM" id="SSF110997">
    <property type="entry name" value="Sporulation related repeat"/>
    <property type="match status" value="1"/>
</dbReference>
<dbReference type="RefSeq" id="WP_109744459.1">
    <property type="nucleotide sequence ID" value="NZ_QGGO01000025.1"/>
</dbReference>
<dbReference type="EMBL" id="QGGO01000025">
    <property type="protein sequence ID" value="PWK20238.1"/>
    <property type="molecule type" value="Genomic_DNA"/>
</dbReference>
<feature type="transmembrane region" description="Helical" evidence="1">
    <location>
        <begin position="192"/>
        <end position="212"/>
    </location>
</feature>
<reference evidence="3 4" key="1">
    <citation type="submission" date="2018-05" db="EMBL/GenBank/DDBJ databases">
        <title>Genomic Encyclopedia of Archaeal and Bacterial Type Strains, Phase II (KMG-II): from individual species to whole genera.</title>
        <authorList>
            <person name="Goeker M."/>
        </authorList>
    </citation>
    <scope>NUCLEOTIDE SEQUENCE [LARGE SCALE GENOMIC DNA]</scope>
    <source>
        <strain evidence="3 4">DSM 22214</strain>
    </source>
</reference>
<dbReference type="Gene3D" id="3.30.70.1070">
    <property type="entry name" value="Sporulation related repeat"/>
    <property type="match status" value="1"/>
</dbReference>
<comment type="caution">
    <text evidence="3">The sequence shown here is derived from an EMBL/GenBank/DDBJ whole genome shotgun (WGS) entry which is preliminary data.</text>
</comment>
<dbReference type="Pfam" id="PF05036">
    <property type="entry name" value="SPOR"/>
    <property type="match status" value="1"/>
</dbReference>
<dbReference type="OrthoDB" id="653949at2"/>